<dbReference type="Proteomes" id="UP000199045">
    <property type="component" value="Unassembled WGS sequence"/>
</dbReference>
<evidence type="ECO:0000313" key="2">
    <source>
        <dbReference type="Proteomes" id="UP000199045"/>
    </source>
</evidence>
<reference evidence="2" key="1">
    <citation type="submission" date="2016-10" db="EMBL/GenBank/DDBJ databases">
        <authorList>
            <person name="Varghese N."/>
            <person name="Submissions S."/>
        </authorList>
    </citation>
    <scope>NUCLEOTIDE SEQUENCE [LARGE SCALE GENOMIC DNA]</scope>
    <source>
        <strain evidence="2">DSM 527</strain>
    </source>
</reference>
<dbReference type="OrthoDB" id="761425at2"/>
<organism evidence="1 2">
    <name type="scientific">Chitinophaga filiformis</name>
    <name type="common">Myxococcus filiformis</name>
    <name type="synonym">Flexibacter filiformis</name>
    <dbReference type="NCBI Taxonomy" id="104663"/>
    <lineage>
        <taxon>Bacteria</taxon>
        <taxon>Pseudomonadati</taxon>
        <taxon>Bacteroidota</taxon>
        <taxon>Chitinophagia</taxon>
        <taxon>Chitinophagales</taxon>
        <taxon>Chitinophagaceae</taxon>
        <taxon>Chitinophaga</taxon>
    </lineage>
</organism>
<dbReference type="AlphaFoldDB" id="A0A1G7R8V5"/>
<dbReference type="EMBL" id="FNBN01000003">
    <property type="protein sequence ID" value="SDG07236.1"/>
    <property type="molecule type" value="Genomic_DNA"/>
</dbReference>
<gene>
    <name evidence="1" type="ORF">SAMN04488121_103374</name>
</gene>
<protein>
    <recommendedName>
        <fullName evidence="3">Type VI secretion system, VipA, VC_A0107 or Hcp2</fullName>
    </recommendedName>
</protein>
<proteinExistence type="predicted"/>
<sequence>MNDNYGIGGNEVKLDANEAIVEISHNRTLFAEKLTQQTPVKPEIVQGLTTVEAVFEHYKPAVNMLFHDAEGRTIPENLEFHNLGDFGVKGITAQSTFLDNLATEKEQYLKIMKHLKTNKILKAALADPAARQALLETIRGLVADLNNNK</sequence>
<evidence type="ECO:0000313" key="1">
    <source>
        <dbReference type="EMBL" id="SDG07236.1"/>
    </source>
</evidence>
<dbReference type="STRING" id="104663.SAMN04488121_103374"/>
<accession>A0A1G7R8V5</accession>
<name>A0A1G7R8V5_CHIFI</name>
<dbReference type="RefSeq" id="WP_089832870.1">
    <property type="nucleotide sequence ID" value="NZ_FNBN01000003.1"/>
</dbReference>
<evidence type="ECO:0008006" key="3">
    <source>
        <dbReference type="Google" id="ProtNLM"/>
    </source>
</evidence>